<dbReference type="Pfam" id="PF00085">
    <property type="entry name" value="Thioredoxin"/>
    <property type="match status" value="1"/>
</dbReference>
<evidence type="ECO:0000313" key="3">
    <source>
        <dbReference type="EMBL" id="GLK02741.1"/>
    </source>
</evidence>
<keyword evidence="1" id="KW-0812">Transmembrane</keyword>
<proteinExistence type="predicted"/>
<keyword evidence="1" id="KW-1133">Transmembrane helix</keyword>
<reference evidence="3" key="2">
    <citation type="submission" date="2023-01" db="EMBL/GenBank/DDBJ databases">
        <authorList>
            <person name="Sun Q."/>
            <person name="Evtushenko L."/>
        </authorList>
    </citation>
    <scope>NUCLEOTIDE SEQUENCE</scope>
    <source>
        <strain evidence="3">VKM Ac-1958</strain>
    </source>
</reference>
<name>A0A9W6HTR7_9MICO</name>
<dbReference type="Gene3D" id="3.40.30.10">
    <property type="entry name" value="Glutaredoxin"/>
    <property type="match status" value="1"/>
</dbReference>
<dbReference type="SUPFAM" id="SSF52833">
    <property type="entry name" value="Thioredoxin-like"/>
    <property type="match status" value="1"/>
</dbReference>
<dbReference type="InterPro" id="IPR013766">
    <property type="entry name" value="Thioredoxin_domain"/>
</dbReference>
<dbReference type="PROSITE" id="PS51352">
    <property type="entry name" value="THIOREDOXIN_2"/>
    <property type="match status" value="1"/>
</dbReference>
<keyword evidence="4" id="KW-1185">Reference proteome</keyword>
<dbReference type="Proteomes" id="UP001142325">
    <property type="component" value="Unassembled WGS sequence"/>
</dbReference>
<keyword evidence="1" id="KW-0472">Membrane</keyword>
<evidence type="ECO:0000256" key="1">
    <source>
        <dbReference type="SAM" id="Phobius"/>
    </source>
</evidence>
<sequence>MPVTTALLVAGALLVAATAIGLLWRARQGRMRVVDHERMDVADLAAHERGDRVTIVQFGTEFCARCPQVRRSLTEIAAQHPDVSHVDIDLTHRPDLATRYRVLQTPTTLLVDGDGRIRARFGGVPHRGEFTEALAAV</sequence>
<reference evidence="3" key="1">
    <citation type="journal article" date="2014" name="Int. J. Syst. Evol. Microbiol.">
        <title>Complete genome sequence of Corynebacterium casei LMG S-19264T (=DSM 44701T), isolated from a smear-ripened cheese.</title>
        <authorList>
            <consortium name="US DOE Joint Genome Institute (JGI-PGF)"/>
            <person name="Walter F."/>
            <person name="Albersmeier A."/>
            <person name="Kalinowski J."/>
            <person name="Ruckert C."/>
        </authorList>
    </citation>
    <scope>NUCLEOTIDE SEQUENCE</scope>
    <source>
        <strain evidence="3">VKM Ac-1958</strain>
    </source>
</reference>
<evidence type="ECO:0000259" key="2">
    <source>
        <dbReference type="PROSITE" id="PS51352"/>
    </source>
</evidence>
<dbReference type="AlphaFoldDB" id="A0A9W6HTR7"/>
<evidence type="ECO:0000313" key="4">
    <source>
        <dbReference type="Proteomes" id="UP001142325"/>
    </source>
</evidence>
<accession>A0A9W6HTR7</accession>
<dbReference type="RefSeq" id="WP_204937581.1">
    <property type="nucleotide sequence ID" value="NZ_BAAAUM010000002.1"/>
</dbReference>
<dbReference type="EMBL" id="BSET01000002">
    <property type="protein sequence ID" value="GLK02741.1"/>
    <property type="molecule type" value="Genomic_DNA"/>
</dbReference>
<dbReference type="InterPro" id="IPR036249">
    <property type="entry name" value="Thioredoxin-like_sf"/>
</dbReference>
<protein>
    <recommendedName>
        <fullName evidence="2">Thioredoxin domain-containing protein</fullName>
    </recommendedName>
</protein>
<organism evidence="3 4">
    <name type="scientific">Microbacterium keratanolyticum</name>
    <dbReference type="NCBI Taxonomy" id="67574"/>
    <lineage>
        <taxon>Bacteria</taxon>
        <taxon>Bacillati</taxon>
        <taxon>Actinomycetota</taxon>
        <taxon>Actinomycetes</taxon>
        <taxon>Micrococcales</taxon>
        <taxon>Microbacteriaceae</taxon>
        <taxon>Microbacterium</taxon>
    </lineage>
</organism>
<feature type="transmembrane region" description="Helical" evidence="1">
    <location>
        <begin position="6"/>
        <end position="24"/>
    </location>
</feature>
<comment type="caution">
    <text evidence="3">The sequence shown here is derived from an EMBL/GenBank/DDBJ whole genome shotgun (WGS) entry which is preliminary data.</text>
</comment>
<gene>
    <name evidence="3" type="ORF">GCM10017596_24560</name>
</gene>
<feature type="domain" description="Thioredoxin" evidence="2">
    <location>
        <begin position="13"/>
        <end position="137"/>
    </location>
</feature>
<dbReference type="CDD" id="cd02947">
    <property type="entry name" value="TRX_family"/>
    <property type="match status" value="1"/>
</dbReference>